<evidence type="ECO:0000256" key="1">
    <source>
        <dbReference type="SAM" id="MobiDB-lite"/>
    </source>
</evidence>
<keyword evidence="3" id="KW-1185">Reference proteome</keyword>
<feature type="region of interest" description="Disordered" evidence="1">
    <location>
        <begin position="78"/>
        <end position="124"/>
    </location>
</feature>
<dbReference type="EMBL" id="KV417595">
    <property type="protein sequence ID" value="KZP16271.1"/>
    <property type="molecule type" value="Genomic_DNA"/>
</dbReference>
<dbReference type="Proteomes" id="UP000076532">
    <property type="component" value="Unassembled WGS sequence"/>
</dbReference>
<feature type="region of interest" description="Disordered" evidence="1">
    <location>
        <begin position="1"/>
        <end position="21"/>
    </location>
</feature>
<accession>A0A166EZ62</accession>
<proteinExistence type="predicted"/>
<reference evidence="2 3" key="1">
    <citation type="journal article" date="2016" name="Mol. Biol. Evol.">
        <title>Comparative Genomics of Early-Diverging Mushroom-Forming Fungi Provides Insights into the Origins of Lignocellulose Decay Capabilities.</title>
        <authorList>
            <person name="Nagy L.G."/>
            <person name="Riley R."/>
            <person name="Tritt A."/>
            <person name="Adam C."/>
            <person name="Daum C."/>
            <person name="Floudas D."/>
            <person name="Sun H."/>
            <person name="Yadav J.S."/>
            <person name="Pangilinan J."/>
            <person name="Larsson K.H."/>
            <person name="Matsuura K."/>
            <person name="Barry K."/>
            <person name="Labutti K."/>
            <person name="Kuo R."/>
            <person name="Ohm R.A."/>
            <person name="Bhattacharya S.S."/>
            <person name="Shirouzu T."/>
            <person name="Yoshinaga Y."/>
            <person name="Martin F.M."/>
            <person name="Grigoriev I.V."/>
            <person name="Hibbett D.S."/>
        </authorList>
    </citation>
    <scope>NUCLEOTIDE SEQUENCE [LARGE SCALE GENOMIC DNA]</scope>
    <source>
        <strain evidence="2 3">CBS 109695</strain>
    </source>
</reference>
<sequence>MRHFRQRGGQMEVHRAARRGEGSVRDIEGINEERAVVLWVGGVLFAGASKAHVPGPDANSDSKRLAPVEPRIMSKACELQANTPGSAPSRRSRRDSRPRSARKWNDDLSPPRRTSSSACCPRSSSAWRTSASSALAYHVFRIVHLREADGAGWVRPGGAGTYGGEGEGRAVRSIRFARKSSVGGEDLYEGHAEGNPWMAMGPIYKAKRERTPAR</sequence>
<evidence type="ECO:0000313" key="2">
    <source>
        <dbReference type="EMBL" id="KZP16271.1"/>
    </source>
</evidence>
<dbReference type="AlphaFoldDB" id="A0A166EZ62"/>
<feature type="compositionally biased region" description="Low complexity" evidence="1">
    <location>
        <begin position="111"/>
        <end position="124"/>
    </location>
</feature>
<protein>
    <submittedName>
        <fullName evidence="2">Uncharacterized protein</fullName>
    </submittedName>
</protein>
<feature type="compositionally biased region" description="Basic and acidic residues" evidence="1">
    <location>
        <begin position="95"/>
        <end position="110"/>
    </location>
</feature>
<feature type="compositionally biased region" description="Basic and acidic residues" evidence="1">
    <location>
        <begin position="12"/>
        <end position="21"/>
    </location>
</feature>
<gene>
    <name evidence="2" type="ORF">FIBSPDRAFT_895155</name>
</gene>
<organism evidence="2 3">
    <name type="scientific">Athelia psychrophila</name>
    <dbReference type="NCBI Taxonomy" id="1759441"/>
    <lineage>
        <taxon>Eukaryota</taxon>
        <taxon>Fungi</taxon>
        <taxon>Dikarya</taxon>
        <taxon>Basidiomycota</taxon>
        <taxon>Agaricomycotina</taxon>
        <taxon>Agaricomycetes</taxon>
        <taxon>Agaricomycetidae</taxon>
        <taxon>Atheliales</taxon>
        <taxon>Atheliaceae</taxon>
        <taxon>Athelia</taxon>
    </lineage>
</organism>
<name>A0A166EZ62_9AGAM</name>
<evidence type="ECO:0000313" key="3">
    <source>
        <dbReference type="Proteomes" id="UP000076532"/>
    </source>
</evidence>